<evidence type="ECO:0000256" key="2">
    <source>
        <dbReference type="SAM" id="SignalP"/>
    </source>
</evidence>
<accession>A0A1M5KGZ0</accession>
<dbReference type="OrthoDB" id="1122839at2"/>
<evidence type="ECO:0000256" key="1">
    <source>
        <dbReference type="SAM" id="Coils"/>
    </source>
</evidence>
<keyword evidence="4" id="KW-1185">Reference proteome</keyword>
<keyword evidence="2" id="KW-0732">Signal</keyword>
<sequence>MRKIIFAVTVMMFLTAITVVSCKPATKEEKEATEKVKDANKEFIDAKKEATAEEWKAFKNSGDSIIIKNEERIAELKLKIKNTGSAIDAKYEKNIEILEQKNKDLKVKMETHKNGANEDWQSFKREFNHDMHELGQSLKDLTVDNKK</sequence>
<gene>
    <name evidence="3" type="ORF">SAMN05443549_104313</name>
</gene>
<proteinExistence type="predicted"/>
<keyword evidence="1" id="KW-0175">Coiled coil</keyword>
<dbReference type="STRING" id="468056.SAMN05443549_104313"/>
<reference evidence="4" key="1">
    <citation type="submission" date="2016-11" db="EMBL/GenBank/DDBJ databases">
        <authorList>
            <person name="Varghese N."/>
            <person name="Submissions S."/>
        </authorList>
    </citation>
    <scope>NUCLEOTIDE SEQUENCE [LARGE SCALE GENOMIC DNA]</scope>
    <source>
        <strain evidence="4">DSM 19978</strain>
    </source>
</reference>
<organism evidence="3 4">
    <name type="scientific">Flavobacterium fluvii</name>
    <dbReference type="NCBI Taxonomy" id="468056"/>
    <lineage>
        <taxon>Bacteria</taxon>
        <taxon>Pseudomonadati</taxon>
        <taxon>Bacteroidota</taxon>
        <taxon>Flavobacteriia</taxon>
        <taxon>Flavobacteriales</taxon>
        <taxon>Flavobacteriaceae</taxon>
        <taxon>Flavobacterium</taxon>
    </lineage>
</organism>
<feature type="signal peptide" evidence="2">
    <location>
        <begin position="1"/>
        <end position="22"/>
    </location>
</feature>
<dbReference type="RefSeq" id="WP_141226143.1">
    <property type="nucleotide sequence ID" value="NZ_FQWB01000004.1"/>
</dbReference>
<feature type="chain" id="PRO_5013382137" evidence="2">
    <location>
        <begin position="23"/>
        <end position="147"/>
    </location>
</feature>
<name>A0A1M5KGZ0_9FLAO</name>
<dbReference type="Proteomes" id="UP000184516">
    <property type="component" value="Unassembled WGS sequence"/>
</dbReference>
<dbReference type="AlphaFoldDB" id="A0A1M5KGZ0"/>
<dbReference type="EMBL" id="FQWB01000004">
    <property type="protein sequence ID" value="SHG52062.1"/>
    <property type="molecule type" value="Genomic_DNA"/>
</dbReference>
<feature type="coiled-coil region" evidence="1">
    <location>
        <begin position="88"/>
        <end position="115"/>
    </location>
</feature>
<evidence type="ECO:0000313" key="4">
    <source>
        <dbReference type="Proteomes" id="UP000184516"/>
    </source>
</evidence>
<protein>
    <submittedName>
        <fullName evidence="3">Uncharacterized protein</fullName>
    </submittedName>
</protein>
<evidence type="ECO:0000313" key="3">
    <source>
        <dbReference type="EMBL" id="SHG52062.1"/>
    </source>
</evidence>
<dbReference type="PROSITE" id="PS51257">
    <property type="entry name" value="PROKAR_LIPOPROTEIN"/>
    <property type="match status" value="1"/>
</dbReference>